<dbReference type="EMBL" id="CAEQ01001734">
    <property type="protein sequence ID" value="CCD14998.1"/>
    <property type="molecule type" value="Genomic_DNA"/>
</dbReference>
<protein>
    <submittedName>
        <fullName evidence="2">Uncharacterized protein</fullName>
    </submittedName>
</protein>
<sequence length="141" mass="16303">MQRTVNITVTCHFYFTSLFNLCLLDFCFGLSCGYYASHSPPRFSLFSSFFFLCALVTIVFLLYAADTVMCVASVPSHALVYTKSVSVCRNIDDRSKEKNSFLLLVALFIACFIRLLFDCCFSFLCYLRRNVAEMTRKEYLW</sequence>
<feature type="transmembrane region" description="Helical" evidence="1">
    <location>
        <begin position="43"/>
        <end position="65"/>
    </location>
</feature>
<accession>F9WCK4</accession>
<name>F9WCK4_TRYCI</name>
<evidence type="ECO:0000313" key="3">
    <source>
        <dbReference type="Proteomes" id="UP000000702"/>
    </source>
</evidence>
<keyword evidence="1" id="KW-0472">Membrane</keyword>
<gene>
    <name evidence="2" type="ORF">TCIL3000_0_55640</name>
</gene>
<evidence type="ECO:0000256" key="1">
    <source>
        <dbReference type="SAM" id="Phobius"/>
    </source>
</evidence>
<proteinExistence type="predicted"/>
<keyword evidence="1" id="KW-1133">Transmembrane helix</keyword>
<feature type="transmembrane region" description="Helical" evidence="1">
    <location>
        <begin position="101"/>
        <end position="127"/>
    </location>
</feature>
<reference evidence="3" key="1">
    <citation type="submission" date="2011-07" db="EMBL/GenBank/DDBJ databases">
        <title>Divergent evolution of antigenic variation in African trypanosomes.</title>
        <authorList>
            <person name="Jackson A.P."/>
            <person name="Berry A."/>
            <person name="Allison H.C."/>
            <person name="Burton P."/>
            <person name="Anderson J."/>
            <person name="Aslett M."/>
            <person name="Brown R."/>
            <person name="Corton N."/>
            <person name="Harris D."/>
            <person name="Hauser H."/>
            <person name="Gamble J."/>
            <person name="Gilderthorp R."/>
            <person name="McQuillan J."/>
            <person name="Quail M.A."/>
            <person name="Sanders M."/>
            <person name="Van Tonder A."/>
            <person name="Ginger M.L."/>
            <person name="Donelson J.E."/>
            <person name="Field M.C."/>
            <person name="Barry J.D."/>
            <person name="Berriman M."/>
            <person name="Hertz-Fowler C."/>
        </authorList>
    </citation>
    <scope>NUCLEOTIDE SEQUENCE [LARGE SCALE GENOMIC DNA]</scope>
    <source>
        <strain evidence="3">IL3000</strain>
    </source>
</reference>
<keyword evidence="1" id="KW-0812">Transmembrane</keyword>
<keyword evidence="3" id="KW-1185">Reference proteome</keyword>
<feature type="transmembrane region" description="Helical" evidence="1">
    <location>
        <begin position="12"/>
        <end position="36"/>
    </location>
</feature>
<dbReference type="Proteomes" id="UP000000702">
    <property type="component" value="Unassembled WGS sequence"/>
</dbReference>
<dbReference type="AlphaFoldDB" id="F9WCK4"/>
<reference evidence="2 3" key="2">
    <citation type="journal article" date="2012" name="Proc. Natl. Acad. Sci. U.S.A.">
        <title>Antigenic diversity is generated by distinct evolutionary mechanisms in African trypanosome species.</title>
        <authorList>
            <person name="Jackson A.P."/>
            <person name="Berry A."/>
            <person name="Aslett M."/>
            <person name="Allison H.C."/>
            <person name="Burton P."/>
            <person name="Vavrova-Anderson J."/>
            <person name="Brown R."/>
            <person name="Browne H."/>
            <person name="Corton N."/>
            <person name="Hauser H."/>
            <person name="Gamble J."/>
            <person name="Gilderthorp R."/>
            <person name="Marcello L."/>
            <person name="McQuillan J."/>
            <person name="Otto T.D."/>
            <person name="Quail M.A."/>
            <person name="Sanders M.J."/>
            <person name="van Tonder A."/>
            <person name="Ginger M.L."/>
            <person name="Field M.C."/>
            <person name="Barry J.D."/>
            <person name="Hertz-Fowler C."/>
            <person name="Berriman M."/>
        </authorList>
    </citation>
    <scope>NUCLEOTIDE SEQUENCE [LARGE SCALE GENOMIC DNA]</scope>
    <source>
        <strain evidence="2 3">IL3000</strain>
    </source>
</reference>
<comment type="caution">
    <text evidence="2">The sequence shown here is derived from an EMBL/GenBank/DDBJ whole genome shotgun (WGS) entry which is preliminary data.</text>
</comment>
<evidence type="ECO:0000313" key="2">
    <source>
        <dbReference type="EMBL" id="CCD14998.1"/>
    </source>
</evidence>
<organism evidence="2 3">
    <name type="scientific">Trypanosoma congolense (strain IL3000)</name>
    <dbReference type="NCBI Taxonomy" id="1068625"/>
    <lineage>
        <taxon>Eukaryota</taxon>
        <taxon>Discoba</taxon>
        <taxon>Euglenozoa</taxon>
        <taxon>Kinetoplastea</taxon>
        <taxon>Metakinetoplastina</taxon>
        <taxon>Trypanosomatida</taxon>
        <taxon>Trypanosomatidae</taxon>
        <taxon>Trypanosoma</taxon>
        <taxon>Nannomonas</taxon>
    </lineage>
</organism>